<keyword evidence="1" id="KW-0238">DNA-binding</keyword>
<dbReference type="Gene3D" id="1.10.150.130">
    <property type="match status" value="1"/>
</dbReference>
<dbReference type="GO" id="GO:0015074">
    <property type="term" value="P:DNA integration"/>
    <property type="evidence" value="ECO:0007669"/>
    <property type="project" value="InterPro"/>
</dbReference>
<dbReference type="SUPFAM" id="SSF56349">
    <property type="entry name" value="DNA breaking-rejoining enzymes"/>
    <property type="match status" value="1"/>
</dbReference>
<dbReference type="InterPro" id="IPR050090">
    <property type="entry name" value="Tyrosine_recombinase_XerCD"/>
</dbReference>
<organism evidence="3 4">
    <name type="scientific">Bremerella cremea</name>
    <dbReference type="NCBI Taxonomy" id="1031537"/>
    <lineage>
        <taxon>Bacteria</taxon>
        <taxon>Pseudomonadati</taxon>
        <taxon>Planctomycetota</taxon>
        <taxon>Planctomycetia</taxon>
        <taxon>Pirellulales</taxon>
        <taxon>Pirellulaceae</taxon>
        <taxon>Bremerella</taxon>
    </lineage>
</organism>
<name>A0A368KLJ0_9BACT</name>
<reference evidence="3 4" key="1">
    <citation type="submission" date="2018-07" db="EMBL/GenBank/DDBJ databases">
        <title>Comparative genomes isolates from brazilian mangrove.</title>
        <authorList>
            <person name="De Araujo J.E."/>
            <person name="Taketani R.G."/>
            <person name="Silva M.C.P."/>
            <person name="Lourenco M.V."/>
            <person name="Oliveira V.M."/>
            <person name="Andreote F.D."/>
        </authorList>
    </citation>
    <scope>NUCLEOTIDE SEQUENCE [LARGE SCALE GENOMIC DNA]</scope>
    <source>
        <strain evidence="3 4">HEX PRIS-MGV</strain>
    </source>
</reference>
<dbReference type="InterPro" id="IPR010998">
    <property type="entry name" value="Integrase_recombinase_N"/>
</dbReference>
<accession>A0A368KLJ0</accession>
<dbReference type="InterPro" id="IPR011010">
    <property type="entry name" value="DNA_brk_join_enz"/>
</dbReference>
<dbReference type="Gene3D" id="1.10.443.10">
    <property type="entry name" value="Intergrase catalytic core"/>
    <property type="match status" value="1"/>
</dbReference>
<keyword evidence="2" id="KW-0233">DNA recombination</keyword>
<evidence type="ECO:0008006" key="5">
    <source>
        <dbReference type="Google" id="ProtNLM"/>
    </source>
</evidence>
<dbReference type="AlphaFoldDB" id="A0A368KLJ0"/>
<dbReference type="GO" id="GO:0003677">
    <property type="term" value="F:DNA binding"/>
    <property type="evidence" value="ECO:0007669"/>
    <property type="project" value="UniProtKB-KW"/>
</dbReference>
<gene>
    <name evidence="3" type="ORF">DTL42_19700</name>
</gene>
<dbReference type="GO" id="GO:0006310">
    <property type="term" value="P:DNA recombination"/>
    <property type="evidence" value="ECO:0007669"/>
    <property type="project" value="UniProtKB-KW"/>
</dbReference>
<dbReference type="PANTHER" id="PTHR30349">
    <property type="entry name" value="PHAGE INTEGRASE-RELATED"/>
    <property type="match status" value="1"/>
</dbReference>
<evidence type="ECO:0000256" key="1">
    <source>
        <dbReference type="ARBA" id="ARBA00023125"/>
    </source>
</evidence>
<proteinExistence type="predicted"/>
<sequence length="402" mass="45931">MTSRGLQVAASRDWHSGNIVMARKHLGRKQGSRNKGFFYRSGRGWYTKEGGRFTPLTDENGNRLKDPEIKESVVKKAYARFLAAEKQAMVQLVTGVTVQEVCEAYLANCKANDSPATFVMRSTSLFDFCSGFPGKYRDGRKRNPKDRIHDGYGGMPVDDLKPIHVDQWLQAHPGWNGSKRSHIQGLKRAFNYAAKQEMIPRNPIKGFKAPKGNGRVTYIEPEQEEAMIANTNKAFGEAIRILIRTGARPGIEFASLTAAHVIDHGDKMEWVFKAEESKTGRKRIIYVTDPHIMSIVRRQIERHNAGPLFRNTRGNPWTMEGLRPSFDRVRRKLKKKGITLDKDACVYSFRHTYAKRCLDGYWTQKPISVETLSKLMGNSVEICREHYLAWDQRYTEQLWAAC</sequence>
<evidence type="ECO:0000313" key="4">
    <source>
        <dbReference type="Proteomes" id="UP000253562"/>
    </source>
</evidence>
<dbReference type="EMBL" id="QPEX01000044">
    <property type="protein sequence ID" value="RCS42057.1"/>
    <property type="molecule type" value="Genomic_DNA"/>
</dbReference>
<comment type="caution">
    <text evidence="3">The sequence shown here is derived from an EMBL/GenBank/DDBJ whole genome shotgun (WGS) entry which is preliminary data.</text>
</comment>
<evidence type="ECO:0000313" key="3">
    <source>
        <dbReference type="EMBL" id="RCS42057.1"/>
    </source>
</evidence>
<dbReference type="InterPro" id="IPR013762">
    <property type="entry name" value="Integrase-like_cat_sf"/>
</dbReference>
<evidence type="ECO:0000256" key="2">
    <source>
        <dbReference type="ARBA" id="ARBA00023172"/>
    </source>
</evidence>
<dbReference type="Proteomes" id="UP000253562">
    <property type="component" value="Unassembled WGS sequence"/>
</dbReference>
<protein>
    <recommendedName>
        <fullName evidence="5">Integrase</fullName>
    </recommendedName>
</protein>
<dbReference type="PANTHER" id="PTHR30349:SF64">
    <property type="entry name" value="PROPHAGE INTEGRASE INTD-RELATED"/>
    <property type="match status" value="1"/>
</dbReference>